<reference evidence="4 5" key="1">
    <citation type="submission" date="2024-06" db="EMBL/GenBank/DDBJ databases">
        <title>The Natural Products Discovery Center: Release of the First 8490 Sequenced Strains for Exploring Actinobacteria Biosynthetic Diversity.</title>
        <authorList>
            <person name="Kalkreuter E."/>
            <person name="Kautsar S.A."/>
            <person name="Yang D."/>
            <person name="Bader C.D."/>
            <person name="Teijaro C.N."/>
            <person name="Fluegel L."/>
            <person name="Davis C.M."/>
            <person name="Simpson J.R."/>
            <person name="Lauterbach L."/>
            <person name="Steele A.D."/>
            <person name="Gui C."/>
            <person name="Meng S."/>
            <person name="Li G."/>
            <person name="Viehrig K."/>
            <person name="Ye F."/>
            <person name="Su P."/>
            <person name="Kiefer A.F."/>
            <person name="Nichols A."/>
            <person name="Cepeda A.J."/>
            <person name="Yan W."/>
            <person name="Fan B."/>
            <person name="Jiang Y."/>
            <person name="Adhikari A."/>
            <person name="Zheng C.-J."/>
            <person name="Schuster L."/>
            <person name="Cowan T.M."/>
            <person name="Smanski M.J."/>
            <person name="Chevrette M.G."/>
            <person name="De Carvalho L.P.S."/>
            <person name="Shen B."/>
        </authorList>
    </citation>
    <scope>NUCLEOTIDE SEQUENCE [LARGE SCALE GENOMIC DNA]</scope>
    <source>
        <strain evidence="4 5">NPDC046838</strain>
    </source>
</reference>
<organism evidence="4 5">
    <name type="scientific">Streptomyces atriruber</name>
    <dbReference type="NCBI Taxonomy" id="545121"/>
    <lineage>
        <taxon>Bacteria</taxon>
        <taxon>Bacillati</taxon>
        <taxon>Actinomycetota</taxon>
        <taxon>Actinomycetes</taxon>
        <taxon>Kitasatosporales</taxon>
        <taxon>Streptomycetaceae</taxon>
        <taxon>Streptomyces</taxon>
    </lineage>
</organism>
<dbReference type="PANTHER" id="PTHR11487">
    <property type="entry name" value="THIOESTERASE"/>
    <property type="match status" value="1"/>
</dbReference>
<evidence type="ECO:0000256" key="2">
    <source>
        <dbReference type="ARBA" id="ARBA00022801"/>
    </source>
</evidence>
<sequence>MGDWIRSFHPAPAAGTRLLCFPHAGGSASAYFALSAAVTGTVDPMVVQYPGRQERYGEPFAERTDEIVDAVLAALPGQAAVGTPAAPDSPTTPIALFGHSMGAVLAFETARRMTAEGRPPVALFVSGREAPSLPWRPVADRPVHEMCDPELVEEMRKLSGTTNELLSSPELLPLILPPVRADYRLLETHVHRTGPPLGCPVVALTGDADPRVEVEGVRAWESETSGDFSCHVLAGGHFFLDSHLPYVTKVIASSPAGRSGATP</sequence>
<gene>
    <name evidence="4" type="ORF">ABZ921_27700</name>
</gene>
<evidence type="ECO:0000313" key="4">
    <source>
        <dbReference type="EMBL" id="MEU6824433.1"/>
    </source>
</evidence>
<evidence type="ECO:0000256" key="1">
    <source>
        <dbReference type="ARBA" id="ARBA00007169"/>
    </source>
</evidence>
<dbReference type="SUPFAM" id="SSF53474">
    <property type="entry name" value="alpha/beta-Hydrolases"/>
    <property type="match status" value="1"/>
</dbReference>
<comment type="caution">
    <text evidence="4">The sequence shown here is derived from an EMBL/GenBank/DDBJ whole genome shotgun (WGS) entry which is preliminary data.</text>
</comment>
<protein>
    <submittedName>
        <fullName evidence="4">Alpha/beta fold hydrolase</fullName>
    </submittedName>
</protein>
<proteinExistence type="inferred from homology"/>
<dbReference type="GO" id="GO:0016787">
    <property type="term" value="F:hydrolase activity"/>
    <property type="evidence" value="ECO:0007669"/>
    <property type="project" value="UniProtKB-KW"/>
</dbReference>
<dbReference type="EMBL" id="JBEYXV010000015">
    <property type="protein sequence ID" value="MEU6824433.1"/>
    <property type="molecule type" value="Genomic_DNA"/>
</dbReference>
<dbReference type="PANTHER" id="PTHR11487:SF0">
    <property type="entry name" value="S-ACYL FATTY ACID SYNTHASE THIOESTERASE, MEDIUM CHAIN"/>
    <property type="match status" value="1"/>
</dbReference>
<dbReference type="RefSeq" id="WP_359353788.1">
    <property type="nucleotide sequence ID" value="NZ_JBEYXV010000015.1"/>
</dbReference>
<dbReference type="Gene3D" id="3.40.50.1820">
    <property type="entry name" value="alpha/beta hydrolase"/>
    <property type="match status" value="1"/>
</dbReference>
<comment type="similarity">
    <text evidence="1">Belongs to the thioesterase family.</text>
</comment>
<keyword evidence="5" id="KW-1185">Reference proteome</keyword>
<dbReference type="InterPro" id="IPR029058">
    <property type="entry name" value="AB_hydrolase_fold"/>
</dbReference>
<name>A0ABV3BTU9_9ACTN</name>
<accession>A0ABV3BTU9</accession>
<feature type="domain" description="Thioesterase TesA-like" evidence="3">
    <location>
        <begin position="19"/>
        <end position="221"/>
    </location>
</feature>
<keyword evidence="2 4" id="KW-0378">Hydrolase</keyword>
<dbReference type="Proteomes" id="UP001551176">
    <property type="component" value="Unassembled WGS sequence"/>
</dbReference>
<evidence type="ECO:0000259" key="3">
    <source>
        <dbReference type="SMART" id="SM00824"/>
    </source>
</evidence>
<dbReference type="InterPro" id="IPR020802">
    <property type="entry name" value="TesA-like"/>
</dbReference>
<evidence type="ECO:0000313" key="5">
    <source>
        <dbReference type="Proteomes" id="UP001551176"/>
    </source>
</evidence>
<dbReference type="InterPro" id="IPR012223">
    <property type="entry name" value="TEII"/>
</dbReference>
<dbReference type="SMART" id="SM00824">
    <property type="entry name" value="PKS_TE"/>
    <property type="match status" value="1"/>
</dbReference>
<dbReference type="Pfam" id="PF00975">
    <property type="entry name" value="Thioesterase"/>
    <property type="match status" value="1"/>
</dbReference>
<dbReference type="InterPro" id="IPR001031">
    <property type="entry name" value="Thioesterase"/>
</dbReference>